<protein>
    <recommendedName>
        <fullName evidence="5">Flagellar protein FliL</fullName>
    </recommendedName>
</protein>
<dbReference type="GeneID" id="80819771"/>
<evidence type="ECO:0000313" key="4">
    <source>
        <dbReference type="Proteomes" id="UP000182932"/>
    </source>
</evidence>
<evidence type="ECO:0000256" key="2">
    <source>
        <dbReference type="SAM" id="SignalP"/>
    </source>
</evidence>
<dbReference type="RefSeq" id="WP_048535274.1">
    <property type="nucleotide sequence ID" value="NZ_CATLQZ010000011.1"/>
</dbReference>
<evidence type="ECO:0000313" key="3">
    <source>
        <dbReference type="EMBL" id="SEJ93737.1"/>
    </source>
</evidence>
<proteinExistence type="predicted"/>
<evidence type="ECO:0000256" key="1">
    <source>
        <dbReference type="SAM" id="MobiDB-lite"/>
    </source>
</evidence>
<feature type="chain" id="PRO_5036988548" description="Flagellar protein FliL" evidence="2">
    <location>
        <begin position="22"/>
        <end position="190"/>
    </location>
</feature>
<name>A0A975WCQ6_9RHOB</name>
<evidence type="ECO:0008006" key="5">
    <source>
        <dbReference type="Google" id="ProtNLM"/>
    </source>
</evidence>
<dbReference type="AlphaFoldDB" id="A0A975WCQ6"/>
<sequence length="190" mass="19851">MQKTAIAFVALPLAFAAAGYAGGQVMPAAVVTAAPSEIDPPGQTPAAQVLDELADKESGQESPDEGAATPDADHSQTAAARNEANVVRLGRMSVPVYRAHSVTYVVSEIGVEMRDTEAAAKFSDAENTSRLRDAVLASLHRAAEGLSLTGERVETPRLAETLVADLRDDFGADVAEVLLLSLLQAEVPRS</sequence>
<organism evidence="3 4">
    <name type="scientific">Marinovum algicola</name>
    <dbReference type="NCBI Taxonomy" id="42444"/>
    <lineage>
        <taxon>Bacteria</taxon>
        <taxon>Pseudomonadati</taxon>
        <taxon>Pseudomonadota</taxon>
        <taxon>Alphaproteobacteria</taxon>
        <taxon>Rhodobacterales</taxon>
        <taxon>Roseobacteraceae</taxon>
        <taxon>Marinovum</taxon>
    </lineage>
</organism>
<feature type="signal peptide" evidence="2">
    <location>
        <begin position="1"/>
        <end position="21"/>
    </location>
</feature>
<feature type="region of interest" description="Disordered" evidence="1">
    <location>
        <begin position="54"/>
        <end position="79"/>
    </location>
</feature>
<dbReference type="Proteomes" id="UP000182932">
    <property type="component" value="Unassembled WGS sequence"/>
</dbReference>
<keyword evidence="4" id="KW-1185">Reference proteome</keyword>
<accession>A0A975WCQ6</accession>
<keyword evidence="2" id="KW-0732">Signal</keyword>
<comment type="caution">
    <text evidence="3">The sequence shown here is derived from an EMBL/GenBank/DDBJ whole genome shotgun (WGS) entry which is preliminary data.</text>
</comment>
<gene>
    <name evidence="3" type="ORF">SAMN04487940_114108</name>
</gene>
<reference evidence="3 4" key="1">
    <citation type="submission" date="2016-10" db="EMBL/GenBank/DDBJ databases">
        <authorList>
            <person name="Varghese N."/>
            <person name="Submissions S."/>
        </authorList>
    </citation>
    <scope>NUCLEOTIDE SEQUENCE [LARGE SCALE GENOMIC DNA]</scope>
    <source>
        <strain evidence="3 4">FF3</strain>
    </source>
</reference>
<dbReference type="EMBL" id="FNYY01000014">
    <property type="protein sequence ID" value="SEJ93737.1"/>
    <property type="molecule type" value="Genomic_DNA"/>
</dbReference>